<evidence type="ECO:0000256" key="6">
    <source>
        <dbReference type="SAM" id="MobiDB-lite"/>
    </source>
</evidence>
<name>A0ABN2WBL9_9MICO</name>
<evidence type="ECO:0000256" key="4">
    <source>
        <dbReference type="ARBA" id="ARBA00022490"/>
    </source>
</evidence>
<comment type="subcellular location">
    <subcellularLocation>
        <location evidence="1">Cytoplasm</location>
    </subcellularLocation>
</comment>
<sequence length="93" mass="10453">MYYMSDTISLRLPADLNDRLNRLAESTQRPKSFYVREALEEHLSGIEWAYDLAAHAEAARAGVAETGPLDELTRELGFDPEELRAEARAEAAE</sequence>
<comment type="similarity">
    <text evidence="2">Belongs to the TraY family.</text>
</comment>
<dbReference type="CDD" id="cd22233">
    <property type="entry name" value="RHH_CopAso-like"/>
    <property type="match status" value="1"/>
</dbReference>
<keyword evidence="5" id="KW-0238">DNA-binding</keyword>
<proteinExistence type="inferred from homology"/>
<comment type="caution">
    <text evidence="7">The sequence shown here is derived from an EMBL/GenBank/DDBJ whole genome shotgun (WGS) entry which is preliminary data.</text>
</comment>
<reference evidence="7 8" key="1">
    <citation type="journal article" date="2019" name="Int. J. Syst. Evol. Microbiol.">
        <title>The Global Catalogue of Microorganisms (GCM) 10K type strain sequencing project: providing services to taxonomists for standard genome sequencing and annotation.</title>
        <authorList>
            <consortium name="The Broad Institute Genomics Platform"/>
            <consortium name="The Broad Institute Genome Sequencing Center for Infectious Disease"/>
            <person name="Wu L."/>
            <person name="Ma J."/>
        </authorList>
    </citation>
    <scope>NUCLEOTIDE SEQUENCE [LARGE SCALE GENOMIC DNA]</scope>
    <source>
        <strain evidence="7 8">JCM 15900</strain>
    </source>
</reference>
<accession>A0ABN2WBL9</accession>
<dbReference type="InterPro" id="IPR010985">
    <property type="entry name" value="Ribbon_hlx_hlx"/>
</dbReference>
<feature type="region of interest" description="Disordered" evidence="6">
    <location>
        <begin position="71"/>
        <end position="93"/>
    </location>
</feature>
<dbReference type="Pfam" id="PF05509">
    <property type="entry name" value="TraY"/>
    <property type="match status" value="1"/>
</dbReference>
<evidence type="ECO:0000313" key="7">
    <source>
        <dbReference type="EMBL" id="GAA2087181.1"/>
    </source>
</evidence>
<keyword evidence="8" id="KW-1185">Reference proteome</keyword>
<dbReference type="InterPro" id="IPR008876">
    <property type="entry name" value="TraY"/>
</dbReference>
<evidence type="ECO:0000256" key="3">
    <source>
        <dbReference type="ARBA" id="ARBA00020541"/>
    </source>
</evidence>
<organism evidence="7 8">
    <name type="scientific">Brevibacterium salitolerans</name>
    <dbReference type="NCBI Taxonomy" id="1403566"/>
    <lineage>
        <taxon>Bacteria</taxon>
        <taxon>Bacillati</taxon>
        <taxon>Actinomycetota</taxon>
        <taxon>Actinomycetes</taxon>
        <taxon>Micrococcales</taxon>
        <taxon>Brevibacteriaceae</taxon>
        <taxon>Brevibacterium</taxon>
    </lineage>
</organism>
<evidence type="ECO:0000256" key="1">
    <source>
        <dbReference type="ARBA" id="ARBA00004496"/>
    </source>
</evidence>
<evidence type="ECO:0000313" key="8">
    <source>
        <dbReference type="Proteomes" id="UP001500984"/>
    </source>
</evidence>
<dbReference type="Proteomes" id="UP001500984">
    <property type="component" value="Unassembled WGS sequence"/>
</dbReference>
<evidence type="ECO:0000256" key="2">
    <source>
        <dbReference type="ARBA" id="ARBA00007183"/>
    </source>
</evidence>
<dbReference type="SUPFAM" id="SSF47598">
    <property type="entry name" value="Ribbon-helix-helix"/>
    <property type="match status" value="1"/>
</dbReference>
<protein>
    <recommendedName>
        <fullName evidence="3">Relaxosome protein TraY</fullName>
    </recommendedName>
</protein>
<gene>
    <name evidence="7" type="ORF">GCM10009823_01430</name>
</gene>
<evidence type="ECO:0000256" key="5">
    <source>
        <dbReference type="ARBA" id="ARBA00023125"/>
    </source>
</evidence>
<keyword evidence="4" id="KW-0963">Cytoplasm</keyword>
<dbReference type="EMBL" id="BAAAPZ010000001">
    <property type="protein sequence ID" value="GAA2087181.1"/>
    <property type="molecule type" value="Genomic_DNA"/>
</dbReference>